<dbReference type="PANTHER" id="PTHR10438:SF468">
    <property type="entry name" value="THIOREDOXIN-1-RELATED"/>
    <property type="match status" value="1"/>
</dbReference>
<dbReference type="Pfam" id="PF00085">
    <property type="entry name" value="Thioredoxin"/>
    <property type="match status" value="1"/>
</dbReference>
<feature type="domain" description="Thioredoxin" evidence="1">
    <location>
        <begin position="1"/>
        <end position="118"/>
    </location>
</feature>
<accession>A0A6C0ING9</accession>
<dbReference type="Gene3D" id="3.40.30.10">
    <property type="entry name" value="Glutaredoxin"/>
    <property type="match status" value="1"/>
</dbReference>
<evidence type="ECO:0000313" key="2">
    <source>
        <dbReference type="EMBL" id="QHT94771.1"/>
    </source>
</evidence>
<dbReference type="AlphaFoldDB" id="A0A6C0ING9"/>
<sequence>MVLPTITKLNGRNHFQELLQTNPGVIIVKFGATWCGPCKQIEDDVTNYITKMPNNVQFVSLDVDENIDVYGFMKSKKMVKGIPALLAYYNDNAHYVPDEFVSGTDKASLQYFFETCLSKANE</sequence>
<dbReference type="InterPro" id="IPR050620">
    <property type="entry name" value="Thioredoxin_H-type-like"/>
</dbReference>
<name>A0A6C0ING9_9ZZZZ</name>
<dbReference type="InterPro" id="IPR013766">
    <property type="entry name" value="Thioredoxin_domain"/>
</dbReference>
<dbReference type="CDD" id="cd02947">
    <property type="entry name" value="TRX_family"/>
    <property type="match status" value="1"/>
</dbReference>
<proteinExistence type="predicted"/>
<evidence type="ECO:0000259" key="1">
    <source>
        <dbReference type="PROSITE" id="PS51352"/>
    </source>
</evidence>
<protein>
    <recommendedName>
        <fullName evidence="1">Thioredoxin domain-containing protein</fullName>
    </recommendedName>
</protein>
<dbReference type="InterPro" id="IPR036249">
    <property type="entry name" value="Thioredoxin-like_sf"/>
</dbReference>
<dbReference type="SUPFAM" id="SSF52833">
    <property type="entry name" value="Thioredoxin-like"/>
    <property type="match status" value="1"/>
</dbReference>
<dbReference type="PROSITE" id="PS51352">
    <property type="entry name" value="THIOREDOXIN_2"/>
    <property type="match status" value="1"/>
</dbReference>
<organism evidence="2">
    <name type="scientific">viral metagenome</name>
    <dbReference type="NCBI Taxonomy" id="1070528"/>
    <lineage>
        <taxon>unclassified sequences</taxon>
        <taxon>metagenomes</taxon>
        <taxon>organismal metagenomes</taxon>
    </lineage>
</organism>
<reference evidence="2" key="1">
    <citation type="journal article" date="2020" name="Nature">
        <title>Giant virus diversity and host interactions through global metagenomics.</title>
        <authorList>
            <person name="Schulz F."/>
            <person name="Roux S."/>
            <person name="Paez-Espino D."/>
            <person name="Jungbluth S."/>
            <person name="Walsh D.A."/>
            <person name="Denef V.J."/>
            <person name="McMahon K.D."/>
            <person name="Konstantinidis K.T."/>
            <person name="Eloe-Fadrosh E.A."/>
            <person name="Kyrpides N.C."/>
            <person name="Woyke T."/>
        </authorList>
    </citation>
    <scope>NUCLEOTIDE SEQUENCE</scope>
    <source>
        <strain evidence="2">GVMAG-M-3300024261-26</strain>
    </source>
</reference>
<dbReference type="EMBL" id="MN740230">
    <property type="protein sequence ID" value="QHT94771.1"/>
    <property type="molecule type" value="Genomic_DNA"/>
</dbReference>
<dbReference type="PANTHER" id="PTHR10438">
    <property type="entry name" value="THIOREDOXIN"/>
    <property type="match status" value="1"/>
</dbReference>